<keyword evidence="9" id="KW-1185">Reference proteome</keyword>
<keyword evidence="2" id="KW-0645">Protease</keyword>
<dbReference type="Proteomes" id="UP000288587">
    <property type="component" value="Unassembled WGS sequence"/>
</dbReference>
<name>A0A3S2UWK1_9BURK</name>
<dbReference type="Pfam" id="PF01343">
    <property type="entry name" value="Peptidase_S49"/>
    <property type="match status" value="1"/>
</dbReference>
<dbReference type="SUPFAM" id="SSF52096">
    <property type="entry name" value="ClpP/crotonase"/>
    <property type="match status" value="1"/>
</dbReference>
<feature type="compositionally biased region" description="Low complexity" evidence="5">
    <location>
        <begin position="28"/>
        <end position="38"/>
    </location>
</feature>
<organism evidence="8 9">
    <name type="scientific">Inhella crocodyli</name>
    <dbReference type="NCBI Taxonomy" id="2499851"/>
    <lineage>
        <taxon>Bacteria</taxon>
        <taxon>Pseudomonadati</taxon>
        <taxon>Pseudomonadota</taxon>
        <taxon>Betaproteobacteria</taxon>
        <taxon>Burkholderiales</taxon>
        <taxon>Sphaerotilaceae</taxon>
        <taxon>Inhella</taxon>
    </lineage>
</organism>
<protein>
    <submittedName>
        <fullName evidence="8">S49 family peptidase</fullName>
    </submittedName>
</protein>
<dbReference type="GO" id="GO:0006508">
    <property type="term" value="P:proteolysis"/>
    <property type="evidence" value="ECO:0007669"/>
    <property type="project" value="UniProtKB-KW"/>
</dbReference>
<dbReference type="PANTHER" id="PTHR42987">
    <property type="entry name" value="PEPTIDASE S49"/>
    <property type="match status" value="1"/>
</dbReference>
<evidence type="ECO:0000256" key="4">
    <source>
        <dbReference type="ARBA" id="ARBA00022825"/>
    </source>
</evidence>
<dbReference type="Gene3D" id="3.90.226.10">
    <property type="entry name" value="2-enoyl-CoA Hydratase, Chain A, domain 1"/>
    <property type="match status" value="1"/>
</dbReference>
<dbReference type="PANTHER" id="PTHR42987:SF8">
    <property type="entry name" value="PROTEINASE"/>
    <property type="match status" value="1"/>
</dbReference>
<evidence type="ECO:0000256" key="1">
    <source>
        <dbReference type="ARBA" id="ARBA00008683"/>
    </source>
</evidence>
<proteinExistence type="inferred from homology"/>
<keyword evidence="6" id="KW-0472">Membrane</keyword>
<keyword evidence="4" id="KW-0720">Serine protease</keyword>
<feature type="region of interest" description="Disordered" evidence="5">
    <location>
        <begin position="1"/>
        <end position="38"/>
    </location>
</feature>
<dbReference type="RefSeq" id="WP_127684228.1">
    <property type="nucleotide sequence ID" value="NZ_SACM01000006.1"/>
</dbReference>
<evidence type="ECO:0000313" key="8">
    <source>
        <dbReference type="EMBL" id="RVT82420.1"/>
    </source>
</evidence>
<dbReference type="AlphaFoldDB" id="A0A3S2UWK1"/>
<dbReference type="CDD" id="cd07023">
    <property type="entry name" value="S49_Sppa_N_C"/>
    <property type="match status" value="1"/>
</dbReference>
<feature type="compositionally biased region" description="Pro residues" evidence="5">
    <location>
        <begin position="1"/>
        <end position="14"/>
    </location>
</feature>
<sequence>MNPSDPTPPLPDATPNPDDMLKAPPAAPAAAPAAESPALARHEQLALELARDFLAEKRRERRNRNFFRFLWLALGAFLVWSLWAPNHPAATTGTPHTALVEVRGEIAAGSEASAELIVSSLKNAFEDRGARAVVIRINSPGGSPVQAGIVYDEIKRLRALHDKPVFAVVEDVCASAAYYIASATDAIYVDKASMVGSIGVLIDDFGYTGLMEKLGVERRLITAGEHKAMLDPFSPLKPADRALAQGWIDGVHQQFIAAVRAGRGDRLKEDKDTFSGLVWNGDRAVELGLADGLANLDHVAREVVGAEEVIDYTPHDNVAERLAKRFGAALGEGAVKTLRSAPHVR</sequence>
<evidence type="ECO:0000256" key="3">
    <source>
        <dbReference type="ARBA" id="ARBA00022801"/>
    </source>
</evidence>
<evidence type="ECO:0000259" key="7">
    <source>
        <dbReference type="Pfam" id="PF01343"/>
    </source>
</evidence>
<evidence type="ECO:0000256" key="6">
    <source>
        <dbReference type="SAM" id="Phobius"/>
    </source>
</evidence>
<comment type="similarity">
    <text evidence="1">Belongs to the peptidase S49 family.</text>
</comment>
<feature type="transmembrane region" description="Helical" evidence="6">
    <location>
        <begin position="66"/>
        <end position="83"/>
    </location>
</feature>
<reference evidence="8 9" key="1">
    <citation type="submission" date="2019-01" db="EMBL/GenBank/DDBJ databases">
        <authorList>
            <person name="Chen W.-M."/>
        </authorList>
    </citation>
    <scope>NUCLEOTIDE SEQUENCE [LARGE SCALE GENOMIC DNA]</scope>
    <source>
        <strain evidence="8 9">CCP-18</strain>
    </source>
</reference>
<keyword evidence="6" id="KW-1133">Transmembrane helix</keyword>
<accession>A0A3S2UWK1</accession>
<dbReference type="InterPro" id="IPR047272">
    <property type="entry name" value="S49_SppA_C"/>
</dbReference>
<keyword evidence="3" id="KW-0378">Hydrolase</keyword>
<evidence type="ECO:0000313" key="9">
    <source>
        <dbReference type="Proteomes" id="UP000288587"/>
    </source>
</evidence>
<dbReference type="EMBL" id="SACM01000006">
    <property type="protein sequence ID" value="RVT82420.1"/>
    <property type="molecule type" value="Genomic_DNA"/>
</dbReference>
<dbReference type="OrthoDB" id="9764363at2"/>
<keyword evidence="6" id="KW-0812">Transmembrane</keyword>
<feature type="domain" description="Peptidase S49" evidence="7">
    <location>
        <begin position="162"/>
        <end position="303"/>
    </location>
</feature>
<evidence type="ECO:0000256" key="5">
    <source>
        <dbReference type="SAM" id="MobiDB-lite"/>
    </source>
</evidence>
<comment type="caution">
    <text evidence="8">The sequence shown here is derived from an EMBL/GenBank/DDBJ whole genome shotgun (WGS) entry which is preliminary data.</text>
</comment>
<evidence type="ECO:0000256" key="2">
    <source>
        <dbReference type="ARBA" id="ARBA00022670"/>
    </source>
</evidence>
<gene>
    <name evidence="8" type="ORF">EOD73_16945</name>
</gene>
<dbReference type="GO" id="GO:0008236">
    <property type="term" value="F:serine-type peptidase activity"/>
    <property type="evidence" value="ECO:0007669"/>
    <property type="project" value="UniProtKB-KW"/>
</dbReference>
<dbReference type="InterPro" id="IPR029045">
    <property type="entry name" value="ClpP/crotonase-like_dom_sf"/>
</dbReference>
<dbReference type="InterPro" id="IPR002142">
    <property type="entry name" value="Peptidase_S49"/>
</dbReference>